<organism evidence="9 10">
    <name type="scientific">Marinibacterium profundimaris</name>
    <dbReference type="NCBI Taxonomy" id="1679460"/>
    <lineage>
        <taxon>Bacteria</taxon>
        <taxon>Pseudomonadati</taxon>
        <taxon>Pseudomonadota</taxon>
        <taxon>Alphaproteobacteria</taxon>
        <taxon>Rhodobacterales</taxon>
        <taxon>Paracoccaceae</taxon>
        <taxon>Marinibacterium</taxon>
    </lineage>
</organism>
<feature type="transmembrane region" description="Helical" evidence="7">
    <location>
        <begin position="279"/>
        <end position="303"/>
    </location>
</feature>
<feature type="transmembrane region" description="Helical" evidence="7">
    <location>
        <begin position="360"/>
        <end position="383"/>
    </location>
</feature>
<dbReference type="RefSeq" id="WP_088651914.1">
    <property type="nucleotide sequence ID" value="NZ_AQQR01000013.1"/>
</dbReference>
<evidence type="ECO:0000313" key="10">
    <source>
        <dbReference type="Proteomes" id="UP000215377"/>
    </source>
</evidence>
<comment type="similarity">
    <text evidence="7">Belongs to the TRAP transporter large permease family.</text>
</comment>
<keyword evidence="2" id="KW-1003">Cell membrane</keyword>
<keyword evidence="5 7" id="KW-1133">Transmembrane helix</keyword>
<keyword evidence="7" id="KW-0813">Transport</keyword>
<evidence type="ECO:0000256" key="5">
    <source>
        <dbReference type="ARBA" id="ARBA00022989"/>
    </source>
</evidence>
<evidence type="ECO:0000256" key="6">
    <source>
        <dbReference type="ARBA" id="ARBA00023136"/>
    </source>
</evidence>
<sequence length="429" mass="44964">MIYLPLGLLFLLLAAGLPVAVVLAILSLVLDQSFSFFPVLPAVPELLWGGMTNFSLVAVPLFILTGELLLSSGIAAAMFAAIDRWVRVVPGGLLHTIIATSALFSATSGSSVASAATIGTVAIPQMKAGGYSPPLFLGSIAAGGTLGILIPPSINLIIYGVLAEVSISRLYLAGLIPGVLLALLFSVMIFIACSLRSSLGGRRENRATWAEKVQSLPALVPPVLLFTLMVGAIYAGIATPTEAAALGFIGALALSAWRKKLTVRVLMLAFERTMKTTCMVMLIVTAALVLNFVMVSAGLSVAVQDAISAINADPIYVMLGIVVIYLVLGCFMETLSLMIATTPIVVPAIVALGYDPIWFGVVFMLLIETALITPPIGMNLFIVQSVRGGGSFRDVTLGAVPFVLIILLMIALLLAWPGLATWLPEAVSR</sequence>
<gene>
    <name evidence="9" type="ORF">ATO3_21150</name>
</gene>
<dbReference type="EMBL" id="AQQR01000013">
    <property type="protein sequence ID" value="OWU69986.1"/>
    <property type="molecule type" value="Genomic_DNA"/>
</dbReference>
<dbReference type="PANTHER" id="PTHR33362">
    <property type="entry name" value="SIALIC ACID TRAP TRANSPORTER PERMEASE PROTEIN SIAT-RELATED"/>
    <property type="match status" value="1"/>
</dbReference>
<comment type="subcellular location">
    <subcellularLocation>
        <location evidence="1 7">Cell inner membrane</location>
        <topology evidence="1 7">Multi-pass membrane protein</topology>
    </subcellularLocation>
</comment>
<evidence type="ECO:0000256" key="3">
    <source>
        <dbReference type="ARBA" id="ARBA00022519"/>
    </source>
</evidence>
<feature type="transmembrane region" description="Helical" evidence="7">
    <location>
        <begin position="61"/>
        <end position="82"/>
    </location>
</feature>
<dbReference type="Proteomes" id="UP000215377">
    <property type="component" value="Unassembled WGS sequence"/>
</dbReference>
<feature type="transmembrane region" description="Helical" evidence="7">
    <location>
        <begin position="243"/>
        <end position="258"/>
    </location>
</feature>
<feature type="transmembrane region" description="Helical" evidence="7">
    <location>
        <begin position="135"/>
        <end position="158"/>
    </location>
</feature>
<accession>A0A225NDJ0</accession>
<name>A0A225NDJ0_9RHOB</name>
<feature type="transmembrane region" description="Helical" evidence="7">
    <location>
        <begin position="170"/>
        <end position="195"/>
    </location>
</feature>
<feature type="transmembrane region" description="Helical" evidence="7">
    <location>
        <begin position="309"/>
        <end position="328"/>
    </location>
</feature>
<dbReference type="NCBIfam" id="TIGR00786">
    <property type="entry name" value="dctM"/>
    <property type="match status" value="1"/>
</dbReference>
<keyword evidence="10" id="KW-1185">Reference proteome</keyword>
<evidence type="ECO:0000256" key="2">
    <source>
        <dbReference type="ARBA" id="ARBA00022475"/>
    </source>
</evidence>
<dbReference type="PIRSF" id="PIRSF006066">
    <property type="entry name" value="HI0050"/>
    <property type="match status" value="1"/>
</dbReference>
<evidence type="ECO:0000256" key="4">
    <source>
        <dbReference type="ARBA" id="ARBA00022692"/>
    </source>
</evidence>
<comment type="caution">
    <text evidence="9">The sequence shown here is derived from an EMBL/GenBank/DDBJ whole genome shotgun (WGS) entry which is preliminary data.</text>
</comment>
<dbReference type="PANTHER" id="PTHR33362:SF5">
    <property type="entry name" value="C4-DICARBOXYLATE TRAP TRANSPORTER LARGE PERMEASE PROTEIN DCTM"/>
    <property type="match status" value="1"/>
</dbReference>
<dbReference type="InterPro" id="IPR010656">
    <property type="entry name" value="DctM"/>
</dbReference>
<comment type="caution">
    <text evidence="7">Lacks conserved residue(s) required for the propagation of feature annotation.</text>
</comment>
<dbReference type="AlphaFoldDB" id="A0A225NDJ0"/>
<reference evidence="9 10" key="1">
    <citation type="submission" date="2013-04" db="EMBL/GenBank/DDBJ databases">
        <title>Oceanicola sp. 22II1-22F33 Genome Sequencing.</title>
        <authorList>
            <person name="Lai Q."/>
            <person name="Li G."/>
            <person name="Shao Z."/>
        </authorList>
    </citation>
    <scope>NUCLEOTIDE SEQUENCE [LARGE SCALE GENOMIC DNA]</scope>
    <source>
        <strain evidence="9 10">22II1-22F33</strain>
    </source>
</reference>
<keyword evidence="4 7" id="KW-0812">Transmembrane</keyword>
<evidence type="ECO:0000256" key="1">
    <source>
        <dbReference type="ARBA" id="ARBA00004429"/>
    </source>
</evidence>
<keyword evidence="6 7" id="KW-0472">Membrane</keyword>
<comment type="function">
    <text evidence="7">Part of the tripartite ATP-independent periplasmic (TRAP) transport system.</text>
</comment>
<protein>
    <recommendedName>
        <fullName evidence="7">TRAP transporter large permease protein</fullName>
    </recommendedName>
</protein>
<feature type="domain" description="TRAP C4-dicarboxylate transport system permease DctM subunit" evidence="8">
    <location>
        <begin position="6"/>
        <end position="418"/>
    </location>
</feature>
<dbReference type="Pfam" id="PF06808">
    <property type="entry name" value="DctM"/>
    <property type="match status" value="1"/>
</dbReference>
<dbReference type="GO" id="GO:0005886">
    <property type="term" value="C:plasma membrane"/>
    <property type="evidence" value="ECO:0007669"/>
    <property type="project" value="UniProtKB-SubCell"/>
</dbReference>
<proteinExistence type="inferred from homology"/>
<keyword evidence="3 7" id="KW-0997">Cell inner membrane</keyword>
<feature type="transmembrane region" description="Helical" evidence="7">
    <location>
        <begin position="395"/>
        <end position="416"/>
    </location>
</feature>
<dbReference type="OrthoDB" id="9790209at2"/>
<dbReference type="InterPro" id="IPR004681">
    <property type="entry name" value="TRAP_DctM"/>
</dbReference>
<evidence type="ECO:0000313" key="9">
    <source>
        <dbReference type="EMBL" id="OWU69986.1"/>
    </source>
</evidence>
<dbReference type="GO" id="GO:0022857">
    <property type="term" value="F:transmembrane transporter activity"/>
    <property type="evidence" value="ECO:0007669"/>
    <property type="project" value="UniProtKB-UniRule"/>
</dbReference>
<comment type="subunit">
    <text evidence="7">The complex comprises the extracytoplasmic solute receptor protein and the two transmembrane proteins.</text>
</comment>
<evidence type="ECO:0000256" key="7">
    <source>
        <dbReference type="RuleBase" id="RU369079"/>
    </source>
</evidence>
<feature type="transmembrane region" description="Helical" evidence="7">
    <location>
        <begin position="335"/>
        <end position="354"/>
    </location>
</feature>
<evidence type="ECO:0000259" key="8">
    <source>
        <dbReference type="Pfam" id="PF06808"/>
    </source>
</evidence>